<accession>A0A9R1CXS8</accession>
<feature type="domain" description="CARDB" evidence="3">
    <location>
        <begin position="1079"/>
        <end position="1166"/>
    </location>
</feature>
<feature type="domain" description="Cleaved adhesin" evidence="2">
    <location>
        <begin position="1285"/>
        <end position="1411"/>
    </location>
</feature>
<dbReference type="RefSeq" id="WP_223929314.1">
    <property type="nucleotide sequence ID" value="NZ_BPTU01000001.1"/>
</dbReference>
<proteinExistence type="predicted"/>
<evidence type="ECO:0000256" key="1">
    <source>
        <dbReference type="SAM" id="SignalP"/>
    </source>
</evidence>
<dbReference type="Pfam" id="PF07675">
    <property type="entry name" value="Cleaved_Adhesin"/>
    <property type="match status" value="2"/>
</dbReference>
<dbReference type="GeneID" id="72467588"/>
<dbReference type="Proteomes" id="UP000825483">
    <property type="component" value="Unassembled WGS sequence"/>
</dbReference>
<keyword evidence="5" id="KW-1185">Reference proteome</keyword>
<evidence type="ECO:0000313" key="4">
    <source>
        <dbReference type="EMBL" id="GJG58380.1"/>
    </source>
</evidence>
<feature type="signal peptide" evidence="1">
    <location>
        <begin position="1"/>
        <end position="22"/>
    </location>
</feature>
<feature type="domain" description="Cleaved adhesin" evidence="2">
    <location>
        <begin position="553"/>
        <end position="653"/>
    </location>
</feature>
<keyword evidence="1" id="KW-0732">Signal</keyword>
<dbReference type="Pfam" id="PF07705">
    <property type="entry name" value="CARDB"/>
    <property type="match status" value="1"/>
</dbReference>
<sequence length="1528" mass="164977">MKKVYLFALTALGVFLPSTGSAQTLTPTLKNHRAVSANAIKKDIPLAAGHLRHGGGNASFGARQSLMSVAKPGVTRLPARIGAVDADPNAPIINGFNYTTGDYRTPTTLPAGIYSFAASSPINLTKISGNATFPNEPVVSFYANGYYYVMTTTYSYDADYNPYASTKMLKYDVNTWQQVGDTIDLGGLYPMTYSTAAYNPVDNETYMTMYNNEPIDWDSGTFPPSRLVLKMNMDTYKVDTIAKTDDWYLLYTFDSEGNVYAGKYSGDGNKLTKLNPSTNEFTEVGTLNLPLTTQGGTYTVVDNGNVYVSMHDGEFTTSLWKGTVGGSDYSRVAAFPGNENIHGMYITPADDPKAPAPAQDIAYTWDESRTNMTLTYTVPTKAYDGSAVSGPLTVVRTLDGTDKTFTADAGSKQSETMALSEGVHNIKIVIRNASGNSQARTFKVVAGQDVPGEVDSLTYAVDPSTGNDSLSWKAPKTSLHGGVVDDNAISYRVVRQPDSVVVAENQKATSFAEKLPTKRASYYYEVTSLANGKAGATATTDAIAYGDHYEVPFTENFRDANASSIWRFADANGNGQTWGQLASGYSWGLTLSTSWDAQNDYAITPAITNLKADRDYEVKFKVSGGTVESPVEYGLYLVTDLQDVSTWKLLLDKFSETDAETDNSVIVRAPKDGSYYLAFQGYCPTYTSNDFVISDISMVEDALHSAPDTVTALTVTAGAEGALNGKLSFAAPEKNADGTALKSLSKVVVYDEGQNEVKTFDSVTPGSSYSYDFTTDKNANKTFYVRAFSGDQKGVRAEVTKFIGVDIPDSIRGLKVSMPQTGKATLTWNAASAVGKNGGYVNPADVVYRIVRWNENSYSWESVANAVKGTSFTDETLDYTASQQVYAQYGVYPSDATGEGAGIRAAAIIGTPYAQPFKESFAHVGLSSLPWVLHNGTGSNGWNVVGAGSASVDPFDKDGGELTYANTGTTPTAGYIQTPRIDLTASDSSALSFYMYHGAEADEGDAYVSVFASVDDADTVCLGTFQYNDGTDGWHRHVVDLHQYAGKNNVTFQFYGYTADGSAALYIDNVRLDQFAAKDLAVETAGIPYRMSTGDKTNTVTARIINEGSKASDSYTVDVVKNGTVVATQDGEPLAVNATKDFAFDVKNALTEAGDSANFLVRVNYDGDGKLQNNTSATTRVYLNGPKYPKATALTANESEGSVTLAWTAPETVDGNKVEMTDPVTDDFDSYKAFIIDSIGDWTTYDADKQIPIYFGGPEVPHEFEPQAFQVWNRDAAGFQKFQVLLPHSGSQYLMAFSASDGETTTLPNDNWLISPEITGGSDIDFWTKTPQAYGRETYEILYSTAAMPQDKSDDNAMKNFVATFHKIAEGTVDFTDWQNRGYTLPEDASYFAIRHTTQENGSEFMIDDVTYTPLYGGTSDLTLKGYNIYRDGELIAAGVAEPTFVDKVAADGNYTYRVSVVYAEGESMLSEPVSVSVADGIATITANAGAKFNVYGADGTLVRKDATSLSGLKKGVYVVGNKKVIVK</sequence>
<dbReference type="Gene3D" id="2.60.120.260">
    <property type="entry name" value="Galactose-binding domain-like"/>
    <property type="match status" value="1"/>
</dbReference>
<dbReference type="EMBL" id="BPUB01000001">
    <property type="protein sequence ID" value="GJG58380.1"/>
    <property type="molecule type" value="Genomic_DNA"/>
</dbReference>
<dbReference type="SUPFAM" id="SSF50965">
    <property type="entry name" value="Galactose oxidase, central domain"/>
    <property type="match status" value="1"/>
</dbReference>
<dbReference type="InterPro" id="IPR011043">
    <property type="entry name" value="Gal_Oxase/kelch_b-propeller"/>
</dbReference>
<dbReference type="InterPro" id="IPR011628">
    <property type="entry name" value="Cleaved_adhesin"/>
</dbReference>
<reference evidence="4" key="1">
    <citation type="journal article" date="2022" name="Int. J. Syst. Evol. Microbiol.">
        <title>Prevotella lacticifex sp. nov., isolated from the rumen of cows.</title>
        <authorList>
            <person name="Shinkai T."/>
            <person name="Ikeyama N."/>
            <person name="Kumagai M."/>
            <person name="Ohmori H."/>
            <person name="Sakamoto M."/>
            <person name="Ohkuma M."/>
            <person name="Mitsumori M."/>
        </authorList>
    </citation>
    <scope>NUCLEOTIDE SEQUENCE</scope>
    <source>
        <strain evidence="4">R5076</strain>
    </source>
</reference>
<dbReference type="Gene3D" id="2.60.120.200">
    <property type="match status" value="2"/>
</dbReference>
<dbReference type="NCBIfam" id="NF038128">
    <property type="entry name" value="choice_anch_J"/>
    <property type="match status" value="1"/>
</dbReference>
<evidence type="ECO:0000313" key="5">
    <source>
        <dbReference type="Proteomes" id="UP000825483"/>
    </source>
</evidence>
<evidence type="ECO:0000259" key="2">
    <source>
        <dbReference type="Pfam" id="PF07675"/>
    </source>
</evidence>
<dbReference type="InterPro" id="IPR011635">
    <property type="entry name" value="CARDB"/>
</dbReference>
<gene>
    <name evidence="4" type="ORF">PRLR5076_12310</name>
</gene>
<dbReference type="InterPro" id="IPR013783">
    <property type="entry name" value="Ig-like_fold"/>
</dbReference>
<comment type="caution">
    <text evidence="4">The sequence shown here is derived from an EMBL/GenBank/DDBJ whole genome shotgun (WGS) entry which is preliminary data.</text>
</comment>
<evidence type="ECO:0008006" key="6">
    <source>
        <dbReference type="Google" id="ProtNLM"/>
    </source>
</evidence>
<protein>
    <recommendedName>
        <fullName evidence="6">Cleaved adhesin domain protein</fullName>
    </recommendedName>
</protein>
<feature type="chain" id="PRO_5040271148" description="Cleaved adhesin domain protein" evidence="1">
    <location>
        <begin position="23"/>
        <end position="1528"/>
    </location>
</feature>
<dbReference type="Gene3D" id="2.60.40.10">
    <property type="entry name" value="Immunoglobulins"/>
    <property type="match status" value="3"/>
</dbReference>
<evidence type="ECO:0000259" key="3">
    <source>
        <dbReference type="Pfam" id="PF07705"/>
    </source>
</evidence>
<organism evidence="4 5">
    <name type="scientific">Prevotella lacticifex</name>
    <dbReference type="NCBI Taxonomy" id="2854755"/>
    <lineage>
        <taxon>Bacteria</taxon>
        <taxon>Pseudomonadati</taxon>
        <taxon>Bacteroidota</taxon>
        <taxon>Bacteroidia</taxon>
        <taxon>Bacteroidales</taxon>
        <taxon>Prevotellaceae</taxon>
        <taxon>Prevotella</taxon>
    </lineage>
</organism>
<name>A0A9R1CXS8_9BACT</name>